<accession>A0ABD0R777</accession>
<comment type="caution">
    <text evidence="1">The sequence shown here is derived from an EMBL/GenBank/DDBJ whole genome shotgun (WGS) entry which is preliminary data.</text>
</comment>
<dbReference type="AlphaFoldDB" id="A0ABD0R777"/>
<dbReference type="EMBL" id="JAMKFB020000005">
    <property type="protein sequence ID" value="KAL0194256.1"/>
    <property type="molecule type" value="Genomic_DNA"/>
</dbReference>
<organism evidence="1 2">
    <name type="scientific">Cirrhinus mrigala</name>
    <name type="common">Mrigala</name>
    <dbReference type="NCBI Taxonomy" id="683832"/>
    <lineage>
        <taxon>Eukaryota</taxon>
        <taxon>Metazoa</taxon>
        <taxon>Chordata</taxon>
        <taxon>Craniata</taxon>
        <taxon>Vertebrata</taxon>
        <taxon>Euteleostomi</taxon>
        <taxon>Actinopterygii</taxon>
        <taxon>Neopterygii</taxon>
        <taxon>Teleostei</taxon>
        <taxon>Ostariophysi</taxon>
        <taxon>Cypriniformes</taxon>
        <taxon>Cyprinidae</taxon>
        <taxon>Labeoninae</taxon>
        <taxon>Labeonini</taxon>
        <taxon>Cirrhinus</taxon>
    </lineage>
</organism>
<sequence length="69" mass="7897">MPHDPDPPPAKRFKPGSPFFRLDKKPDMLLPRAGHAIGSVDAQRKQLPIYQTRTQVINQLRQLHNAVFI</sequence>
<dbReference type="Proteomes" id="UP001529510">
    <property type="component" value="Unassembled WGS sequence"/>
</dbReference>
<gene>
    <name evidence="1" type="ORF">M9458_012552</name>
</gene>
<reference evidence="1 2" key="1">
    <citation type="submission" date="2024-05" db="EMBL/GenBank/DDBJ databases">
        <title>Genome sequencing and assembly of Indian major carp, Cirrhinus mrigala (Hamilton, 1822).</title>
        <authorList>
            <person name="Mohindra V."/>
            <person name="Chowdhury L.M."/>
            <person name="Lal K."/>
            <person name="Jena J.K."/>
        </authorList>
    </citation>
    <scope>NUCLEOTIDE SEQUENCE [LARGE SCALE GENOMIC DNA]</scope>
    <source>
        <strain evidence="1">CM1030</strain>
        <tissue evidence="1">Blood</tissue>
    </source>
</reference>
<proteinExistence type="predicted"/>
<keyword evidence="2" id="KW-1185">Reference proteome</keyword>
<name>A0ABD0R777_CIRMR</name>
<evidence type="ECO:0000313" key="2">
    <source>
        <dbReference type="Proteomes" id="UP001529510"/>
    </source>
</evidence>
<feature type="non-terminal residue" evidence="1">
    <location>
        <position position="69"/>
    </location>
</feature>
<protein>
    <submittedName>
        <fullName evidence="1">Uncharacterized protein</fullName>
    </submittedName>
</protein>
<evidence type="ECO:0000313" key="1">
    <source>
        <dbReference type="EMBL" id="KAL0194256.1"/>
    </source>
</evidence>